<dbReference type="RefSeq" id="WP_175369824.1">
    <property type="nucleotide sequence ID" value="NZ_JABWCS010000178.1"/>
</dbReference>
<evidence type="ECO:0000313" key="2">
    <source>
        <dbReference type="Proteomes" id="UP000564806"/>
    </source>
</evidence>
<comment type="caution">
    <text evidence="1">The sequence shown here is derived from an EMBL/GenBank/DDBJ whole genome shotgun (WGS) entry which is preliminary data.</text>
</comment>
<dbReference type="AlphaFoldDB" id="A0A850EKN6"/>
<dbReference type="EMBL" id="JABWCS010000178">
    <property type="protein sequence ID" value="NUU59122.1"/>
    <property type="molecule type" value="Genomic_DNA"/>
</dbReference>
<organism evidence="1 2">
    <name type="scientific">Paenibacillus agri</name>
    <dbReference type="NCBI Taxonomy" id="2744309"/>
    <lineage>
        <taxon>Bacteria</taxon>
        <taxon>Bacillati</taxon>
        <taxon>Bacillota</taxon>
        <taxon>Bacilli</taxon>
        <taxon>Bacillales</taxon>
        <taxon>Paenibacillaceae</taxon>
        <taxon>Paenibacillus</taxon>
    </lineage>
</organism>
<name>A0A850EKN6_9BACL</name>
<keyword evidence="2" id="KW-1185">Reference proteome</keyword>
<evidence type="ECO:0000313" key="1">
    <source>
        <dbReference type="EMBL" id="NUU59122.1"/>
    </source>
</evidence>
<gene>
    <name evidence="1" type="ORF">HPT30_01825</name>
</gene>
<protein>
    <submittedName>
        <fullName evidence="1">DUF4177 domain-containing protein</fullName>
    </submittedName>
</protein>
<reference evidence="1" key="1">
    <citation type="submission" date="2020-06" db="EMBL/GenBank/DDBJ databases">
        <title>Paenibacillus sp. nov., isolated from soil.</title>
        <authorList>
            <person name="Seo Y.L."/>
        </authorList>
    </citation>
    <scope>NUCLEOTIDE SEQUENCE [LARGE SCALE GENOMIC DNA]</scope>
    <source>
        <strain evidence="1">JW14</strain>
    </source>
</reference>
<proteinExistence type="predicted"/>
<accession>A0A850EKN6</accession>
<dbReference type="InterPro" id="IPR025234">
    <property type="entry name" value="YjzH-like"/>
</dbReference>
<dbReference type="Proteomes" id="UP000564806">
    <property type="component" value="Unassembled WGS sequence"/>
</dbReference>
<sequence>MYEYQFVKIEFKKVFPEEYHEIIHKYAREGWKLFQIITPNTYSLEAASFGELIFERTTAVHH</sequence>
<dbReference type="Pfam" id="PF13783">
    <property type="entry name" value="DUF4177"/>
    <property type="match status" value="1"/>
</dbReference>